<sequence length="552" mass="59519">MVAANARAFLPFFIVLAAWLRIVAGSDLVKDNIIEVQDVLEGTLWPENITVSTEELLPLIGFESARGAEQINSNPLALRNLFKRAGCTFYRTGEARTCITTGDICCTDPNAAQDGWCCPATDGCGPGTGTLGKCTYRISYTTSYYYYTSYTTDYSTYTTTVIDSTYWTTLMSTEYETVTRSNIDTYTEWTTVTLTQNAKKARAVQTGAVDADVTPLPGWTVSVPKATAANQKQDVIKPEATEPPKYLMVRGVLFPRQALRTDTSTRTVYTTTYISESSVYTSTVYDTETSTDWSTTTSTRTSALGAKTTVHSTQTVTLRAGETIPIQPQETDPGNQQLSGGGSRRTGLSTGAKAGIGVGTAGGSLIICLILGFFIARRRKHSDSNAVAAAAAAPHPPENKQPMAGVTGMPPGSPPPASGYSQSPMQQMSPVYGGTPSPGPMYNYGPGGVPMQGQPVPFGAPIPHQQQQQQYQYPRPPSPAHTPGSPNSATGYGPPPTEMYQQQGVQQQQPSYEMPTVYSPAPQPQYPQQPMSPQPQPQYPQQVQSPQPYRPN</sequence>
<keyword evidence="3" id="KW-0732">Signal</keyword>
<feature type="compositionally biased region" description="Pro residues" evidence="1">
    <location>
        <begin position="521"/>
        <end position="538"/>
    </location>
</feature>
<protein>
    <recommendedName>
        <fullName evidence="6">Mid2 domain-containing protein</fullName>
    </recommendedName>
</protein>
<proteinExistence type="predicted"/>
<keyword evidence="5" id="KW-1185">Reference proteome</keyword>
<feature type="transmembrane region" description="Helical" evidence="2">
    <location>
        <begin position="354"/>
        <end position="376"/>
    </location>
</feature>
<keyword evidence="2" id="KW-1133">Transmembrane helix</keyword>
<feature type="signal peptide" evidence="3">
    <location>
        <begin position="1"/>
        <end position="25"/>
    </location>
</feature>
<evidence type="ECO:0000256" key="1">
    <source>
        <dbReference type="SAM" id="MobiDB-lite"/>
    </source>
</evidence>
<evidence type="ECO:0000313" key="5">
    <source>
        <dbReference type="Proteomes" id="UP000799770"/>
    </source>
</evidence>
<organism evidence="4 5">
    <name type="scientific">Lophiotrema nucula</name>
    <dbReference type="NCBI Taxonomy" id="690887"/>
    <lineage>
        <taxon>Eukaryota</taxon>
        <taxon>Fungi</taxon>
        <taxon>Dikarya</taxon>
        <taxon>Ascomycota</taxon>
        <taxon>Pezizomycotina</taxon>
        <taxon>Dothideomycetes</taxon>
        <taxon>Pleosporomycetidae</taxon>
        <taxon>Pleosporales</taxon>
        <taxon>Lophiotremataceae</taxon>
        <taxon>Lophiotrema</taxon>
    </lineage>
</organism>
<evidence type="ECO:0000313" key="4">
    <source>
        <dbReference type="EMBL" id="KAF2115786.1"/>
    </source>
</evidence>
<evidence type="ECO:0000256" key="3">
    <source>
        <dbReference type="SAM" id="SignalP"/>
    </source>
</evidence>
<evidence type="ECO:0000256" key="2">
    <source>
        <dbReference type="SAM" id="Phobius"/>
    </source>
</evidence>
<accession>A0A6A5Z990</accession>
<dbReference type="Proteomes" id="UP000799770">
    <property type="component" value="Unassembled WGS sequence"/>
</dbReference>
<name>A0A6A5Z990_9PLEO</name>
<feature type="region of interest" description="Disordered" evidence="1">
    <location>
        <begin position="387"/>
        <end position="552"/>
    </location>
</feature>
<dbReference type="OrthoDB" id="3798897at2759"/>
<dbReference type="EMBL" id="ML977322">
    <property type="protein sequence ID" value="KAF2115786.1"/>
    <property type="molecule type" value="Genomic_DNA"/>
</dbReference>
<keyword evidence="2" id="KW-0472">Membrane</keyword>
<feature type="chain" id="PRO_5025593161" description="Mid2 domain-containing protein" evidence="3">
    <location>
        <begin position="26"/>
        <end position="552"/>
    </location>
</feature>
<dbReference type="AlphaFoldDB" id="A0A6A5Z990"/>
<keyword evidence="2" id="KW-0812">Transmembrane</keyword>
<feature type="compositionally biased region" description="Polar residues" evidence="1">
    <location>
        <begin position="326"/>
        <end position="337"/>
    </location>
</feature>
<feature type="compositionally biased region" description="Low complexity" evidence="1">
    <location>
        <begin position="539"/>
        <end position="552"/>
    </location>
</feature>
<gene>
    <name evidence="4" type="ORF">BDV96DRAFT_645971</name>
</gene>
<reference evidence="4" key="1">
    <citation type="journal article" date="2020" name="Stud. Mycol.">
        <title>101 Dothideomycetes genomes: a test case for predicting lifestyles and emergence of pathogens.</title>
        <authorList>
            <person name="Haridas S."/>
            <person name="Albert R."/>
            <person name="Binder M."/>
            <person name="Bloem J."/>
            <person name="Labutti K."/>
            <person name="Salamov A."/>
            <person name="Andreopoulos B."/>
            <person name="Baker S."/>
            <person name="Barry K."/>
            <person name="Bills G."/>
            <person name="Bluhm B."/>
            <person name="Cannon C."/>
            <person name="Castanera R."/>
            <person name="Culley D."/>
            <person name="Daum C."/>
            <person name="Ezra D."/>
            <person name="Gonzalez J."/>
            <person name="Henrissat B."/>
            <person name="Kuo A."/>
            <person name="Liang C."/>
            <person name="Lipzen A."/>
            <person name="Lutzoni F."/>
            <person name="Magnuson J."/>
            <person name="Mondo S."/>
            <person name="Nolan M."/>
            <person name="Ohm R."/>
            <person name="Pangilinan J."/>
            <person name="Park H.-J."/>
            <person name="Ramirez L."/>
            <person name="Alfaro M."/>
            <person name="Sun H."/>
            <person name="Tritt A."/>
            <person name="Yoshinaga Y."/>
            <person name="Zwiers L.-H."/>
            <person name="Turgeon B."/>
            <person name="Goodwin S."/>
            <person name="Spatafora J."/>
            <person name="Crous P."/>
            <person name="Grigoriev I."/>
        </authorList>
    </citation>
    <scope>NUCLEOTIDE SEQUENCE</scope>
    <source>
        <strain evidence="4">CBS 627.86</strain>
    </source>
</reference>
<evidence type="ECO:0008006" key="6">
    <source>
        <dbReference type="Google" id="ProtNLM"/>
    </source>
</evidence>
<feature type="region of interest" description="Disordered" evidence="1">
    <location>
        <begin position="320"/>
        <end position="346"/>
    </location>
</feature>